<dbReference type="InterPro" id="IPR039422">
    <property type="entry name" value="MarR/SlyA-like"/>
</dbReference>
<name>A0A3S3ACW7_9NOCA</name>
<dbReference type="SUPFAM" id="SSF46785">
    <property type="entry name" value="Winged helix' DNA-binding domain"/>
    <property type="match status" value="1"/>
</dbReference>
<evidence type="ECO:0000313" key="5">
    <source>
        <dbReference type="EMBL" id="RVW07286.1"/>
    </source>
</evidence>
<dbReference type="Pfam" id="PF01047">
    <property type="entry name" value="MarR"/>
    <property type="match status" value="1"/>
</dbReference>
<gene>
    <name evidence="5" type="ORF">EGT67_22325</name>
</gene>
<dbReference type="Proteomes" id="UP000286208">
    <property type="component" value="Unassembled WGS sequence"/>
</dbReference>
<keyword evidence="3" id="KW-0804">Transcription</keyword>
<dbReference type="PROSITE" id="PS01117">
    <property type="entry name" value="HTH_MARR_1"/>
    <property type="match status" value="1"/>
</dbReference>
<dbReference type="InterPro" id="IPR023187">
    <property type="entry name" value="Tscrpt_reg_MarR-type_CS"/>
</dbReference>
<comment type="caution">
    <text evidence="5">The sequence shown here is derived from an EMBL/GenBank/DDBJ whole genome shotgun (WGS) entry which is preliminary data.</text>
</comment>
<keyword evidence="6" id="KW-1185">Reference proteome</keyword>
<protein>
    <submittedName>
        <fullName evidence="5">MarR family transcriptional regulator</fullName>
    </submittedName>
</protein>
<dbReference type="PANTHER" id="PTHR33164">
    <property type="entry name" value="TRANSCRIPTIONAL REGULATOR, MARR FAMILY"/>
    <property type="match status" value="1"/>
</dbReference>
<dbReference type="PANTHER" id="PTHR33164:SF89">
    <property type="entry name" value="MARR FAMILY REGULATORY PROTEIN"/>
    <property type="match status" value="1"/>
</dbReference>
<evidence type="ECO:0000256" key="1">
    <source>
        <dbReference type="ARBA" id="ARBA00023015"/>
    </source>
</evidence>
<accession>A0A3S3ACW7</accession>
<keyword evidence="2" id="KW-0238">DNA-binding</keyword>
<dbReference type="InterPro" id="IPR036390">
    <property type="entry name" value="WH_DNA-bd_sf"/>
</dbReference>
<sequence>MTDADRVNAASRDGREDIDDLDFLSFVDFAVRKTTRAMPDVDPVSMKLVLELTRVASALVYDLESTVHRPGGWSWPGFRVLFVLWLAGPSEAKRVAKLSGMSRAAVSALVNTLERDGYVTRRRSDVDRRAVELRLTDAGLEAITTTYAEHNRREQVWASALTKPERTILIGLLEKLATSSSPELHTRD</sequence>
<organism evidence="5 6">
    <name type="scientific">Prescottella agglutinans</name>
    <dbReference type="NCBI Taxonomy" id="1644129"/>
    <lineage>
        <taxon>Bacteria</taxon>
        <taxon>Bacillati</taxon>
        <taxon>Actinomycetota</taxon>
        <taxon>Actinomycetes</taxon>
        <taxon>Mycobacteriales</taxon>
        <taxon>Nocardiaceae</taxon>
        <taxon>Prescottella</taxon>
    </lineage>
</organism>
<proteinExistence type="predicted"/>
<evidence type="ECO:0000256" key="2">
    <source>
        <dbReference type="ARBA" id="ARBA00023125"/>
    </source>
</evidence>
<dbReference type="GO" id="GO:0003677">
    <property type="term" value="F:DNA binding"/>
    <property type="evidence" value="ECO:0007669"/>
    <property type="project" value="UniProtKB-KW"/>
</dbReference>
<dbReference type="InterPro" id="IPR036388">
    <property type="entry name" value="WH-like_DNA-bd_sf"/>
</dbReference>
<dbReference type="GO" id="GO:0006950">
    <property type="term" value="P:response to stress"/>
    <property type="evidence" value="ECO:0007669"/>
    <property type="project" value="TreeGrafter"/>
</dbReference>
<dbReference type="InterPro" id="IPR000835">
    <property type="entry name" value="HTH_MarR-typ"/>
</dbReference>
<dbReference type="EMBL" id="RKLP01000013">
    <property type="protein sequence ID" value="RVW07286.1"/>
    <property type="molecule type" value="Genomic_DNA"/>
</dbReference>
<dbReference type="PROSITE" id="PS50995">
    <property type="entry name" value="HTH_MARR_2"/>
    <property type="match status" value="1"/>
</dbReference>
<dbReference type="GO" id="GO:0003700">
    <property type="term" value="F:DNA-binding transcription factor activity"/>
    <property type="evidence" value="ECO:0007669"/>
    <property type="project" value="InterPro"/>
</dbReference>
<feature type="domain" description="HTH marR-type" evidence="4">
    <location>
        <begin position="45"/>
        <end position="178"/>
    </location>
</feature>
<dbReference type="AlphaFoldDB" id="A0A3S3ACW7"/>
<dbReference type="PRINTS" id="PR00598">
    <property type="entry name" value="HTHMARR"/>
</dbReference>
<evidence type="ECO:0000256" key="3">
    <source>
        <dbReference type="ARBA" id="ARBA00023163"/>
    </source>
</evidence>
<keyword evidence="1" id="KW-0805">Transcription regulation</keyword>
<dbReference type="SMART" id="SM00347">
    <property type="entry name" value="HTH_MARR"/>
    <property type="match status" value="1"/>
</dbReference>
<dbReference type="OrthoDB" id="4404499at2"/>
<evidence type="ECO:0000313" key="6">
    <source>
        <dbReference type="Proteomes" id="UP000286208"/>
    </source>
</evidence>
<evidence type="ECO:0000259" key="4">
    <source>
        <dbReference type="PROSITE" id="PS50995"/>
    </source>
</evidence>
<reference evidence="5 6" key="1">
    <citation type="submission" date="2018-11" db="EMBL/GenBank/DDBJ databases">
        <title>Rhodococcus spongicola sp. nov. and Rhodococcus xishaensis sp. nov. from marine sponges.</title>
        <authorList>
            <person name="Li L."/>
            <person name="Lin H.W."/>
        </authorList>
    </citation>
    <scope>NUCLEOTIDE SEQUENCE [LARGE SCALE GENOMIC DNA]</scope>
    <source>
        <strain evidence="5 6">CCTCC AB2014297</strain>
    </source>
</reference>
<dbReference type="Gene3D" id="1.10.10.10">
    <property type="entry name" value="Winged helix-like DNA-binding domain superfamily/Winged helix DNA-binding domain"/>
    <property type="match status" value="1"/>
</dbReference>
<dbReference type="RefSeq" id="WP_127918286.1">
    <property type="nucleotide sequence ID" value="NZ_RKLP01000013.1"/>
</dbReference>